<evidence type="ECO:0000313" key="4">
    <source>
        <dbReference type="EMBL" id="SPD69629.1"/>
    </source>
</evidence>
<dbReference type="EMBL" id="OGUU01000031">
    <property type="protein sequence ID" value="SPC25266.1"/>
    <property type="molecule type" value="Genomic_DNA"/>
</dbReference>
<reference evidence="5 6" key="1">
    <citation type="submission" date="2018-01" db="EMBL/GenBank/DDBJ databases">
        <authorList>
            <person name="Clerissi C."/>
        </authorList>
    </citation>
    <scope>NUCLEOTIDE SEQUENCE [LARGE SCALE GENOMIC DNA]</scope>
    <source>
        <strain evidence="2">Cupriavidus taiwanensis LMG 19430</strain>
        <strain evidence="1">Cupriavidus taiwanensis STM 3521</strain>
        <strain evidence="3">Cupriavidus taiwanensis STM 6021</strain>
        <strain evidence="4">Cupriavidus taiwanensis SWF 66322</strain>
        <plasmid evidence="7">cbm2586_p</plasmid>
        <plasmid evidence="6">cbm2589_p</plasmid>
        <plasmid evidence="5">cbm2636p</plasmid>
        <plasmid evidence="4">CBM2636p</plasmid>
    </source>
</reference>
<dbReference type="GO" id="GO:0004803">
    <property type="term" value="F:transposase activity"/>
    <property type="evidence" value="ECO:0007669"/>
    <property type="project" value="InterPro"/>
</dbReference>
<geneLocation type="plasmid" evidence="6">
    <name>cbm2589_p</name>
</geneLocation>
<evidence type="ECO:0000313" key="3">
    <source>
        <dbReference type="EMBL" id="SPC25266.1"/>
    </source>
</evidence>
<dbReference type="Proteomes" id="UP000254259">
    <property type="component" value="Plasmid CBM2636p"/>
</dbReference>
<dbReference type="InterPro" id="IPR009057">
    <property type="entry name" value="Homeodomain-like_sf"/>
</dbReference>
<geneLocation type="plasmid" evidence="4">
    <name>CBM2636p</name>
</geneLocation>
<evidence type="ECO:0000313" key="1">
    <source>
        <dbReference type="EMBL" id="SOY76709.1"/>
    </source>
</evidence>
<organism evidence="1 6">
    <name type="scientific">Cupriavidus taiwanensis</name>
    <dbReference type="NCBI Taxonomy" id="164546"/>
    <lineage>
        <taxon>Bacteria</taxon>
        <taxon>Pseudomonadati</taxon>
        <taxon>Pseudomonadota</taxon>
        <taxon>Betaproteobacteria</taxon>
        <taxon>Burkholderiales</taxon>
        <taxon>Burkholderiaceae</taxon>
        <taxon>Cupriavidus</taxon>
    </lineage>
</organism>
<dbReference type="GeneID" id="31819390"/>
<dbReference type="Proteomes" id="UP000257139">
    <property type="component" value="Plasmid CBM2594_p"/>
</dbReference>
<accession>A0A375DAP4</accession>
<dbReference type="EMBL" id="OFSN01000053">
    <property type="protein sequence ID" value="SOY77922.1"/>
    <property type="molecule type" value="Genomic_DNA"/>
</dbReference>
<dbReference type="AlphaFoldDB" id="A0A375DAP4"/>
<dbReference type="GO" id="GO:0006313">
    <property type="term" value="P:DNA transposition"/>
    <property type="evidence" value="ECO:0007669"/>
    <property type="project" value="InterPro"/>
</dbReference>
<evidence type="ECO:0000313" key="5">
    <source>
        <dbReference type="Proteomes" id="UP000254259"/>
    </source>
</evidence>
<dbReference type="OMA" id="DGKHRYD"/>
<sequence>MNTDDIDVDCFPLRVVRVRRNGKRDYEPVAKRRLIELCLRPGASVAGMALKAQVNANQLRKWIRLHRESKAVERGSLAAFVPVVQGIRSPEVEAVVTAPSRTTAVAVEPQPQPSRSVALLSAKLPNGVAIELACGGRDGELVKAMIEALGAS</sequence>
<dbReference type="Pfam" id="PF01527">
    <property type="entry name" value="HTH_Tnp_1"/>
    <property type="match status" value="1"/>
</dbReference>
<dbReference type="EMBL" id="LT984815">
    <property type="protein sequence ID" value="SPD69629.1"/>
    <property type="molecule type" value="Genomic_DNA"/>
</dbReference>
<dbReference type="RefSeq" id="WP_081479555.1">
    <property type="nucleotide sequence ID" value="NZ_CBCRZP010000101.1"/>
</dbReference>
<name>A0A375DAP4_9BURK</name>
<proteinExistence type="predicted"/>
<evidence type="ECO:0000313" key="7">
    <source>
        <dbReference type="Proteomes" id="UP000257016"/>
    </source>
</evidence>
<evidence type="ECO:0000313" key="6">
    <source>
        <dbReference type="Proteomes" id="UP000256297"/>
    </source>
</evidence>
<dbReference type="SUPFAM" id="SSF46689">
    <property type="entry name" value="Homeodomain-like"/>
    <property type="match status" value="1"/>
</dbReference>
<protein>
    <submittedName>
        <fullName evidence="1 4">Transposase</fullName>
    </submittedName>
</protein>
<dbReference type="Proteomes" id="UP000256297">
    <property type="component" value="Plasmid CBM2589_p"/>
</dbReference>
<dbReference type="Proteomes" id="UP000257016">
    <property type="component" value="Unassembled WGS sequence"/>
</dbReference>
<gene>
    <name evidence="2" type="ORF">CBM2586_P320002</name>
    <name evidence="1" type="ORF">CBM2589_P320002</name>
    <name evidence="3" type="ORF">CBM2594_P250002</name>
    <name evidence="4" type="ORF">CBM2636_P20316</name>
</gene>
<geneLocation type="plasmid" evidence="7">
    <name>cbm2586_p</name>
</geneLocation>
<dbReference type="GO" id="GO:0003677">
    <property type="term" value="F:DNA binding"/>
    <property type="evidence" value="ECO:0007669"/>
    <property type="project" value="InterPro"/>
</dbReference>
<dbReference type="EMBL" id="OFSP01000065">
    <property type="protein sequence ID" value="SOY76709.1"/>
    <property type="molecule type" value="Genomic_DNA"/>
</dbReference>
<keyword evidence="4" id="KW-0614">Plasmid</keyword>
<dbReference type="NCBIfam" id="NF047595">
    <property type="entry name" value="IS66_ISRel24_TnpA"/>
    <property type="match status" value="1"/>
</dbReference>
<dbReference type="InterPro" id="IPR002514">
    <property type="entry name" value="Transposase_8"/>
</dbReference>
<evidence type="ECO:0000313" key="2">
    <source>
        <dbReference type="EMBL" id="SOY77922.1"/>
    </source>
</evidence>
<geneLocation type="plasmid" evidence="5">
    <name>cbm2636p</name>
</geneLocation>